<gene>
    <name evidence="2" type="ORF">BU204_02005</name>
</gene>
<feature type="transmembrane region" description="Helical" evidence="1">
    <location>
        <begin position="21"/>
        <end position="43"/>
    </location>
</feature>
<evidence type="ECO:0000313" key="2">
    <source>
        <dbReference type="EMBL" id="OLF19166.1"/>
    </source>
</evidence>
<keyword evidence="3" id="KW-1185">Reference proteome</keyword>
<keyword evidence="1" id="KW-1133">Transmembrane helix</keyword>
<keyword evidence="1" id="KW-0472">Membrane</keyword>
<feature type="transmembrane region" description="Helical" evidence="1">
    <location>
        <begin position="125"/>
        <end position="145"/>
    </location>
</feature>
<dbReference type="EMBL" id="MSIE01000002">
    <property type="protein sequence ID" value="OLF19166.1"/>
    <property type="molecule type" value="Genomic_DNA"/>
</dbReference>
<evidence type="ECO:0000256" key="1">
    <source>
        <dbReference type="SAM" id="Phobius"/>
    </source>
</evidence>
<name>A0A1Q8CXT0_9PSEU</name>
<comment type="caution">
    <text evidence="2">The sequence shown here is derived from an EMBL/GenBank/DDBJ whole genome shotgun (WGS) entry which is preliminary data.</text>
</comment>
<reference evidence="2 3" key="1">
    <citation type="submission" date="2016-12" db="EMBL/GenBank/DDBJ databases">
        <title>The draft genome sequence of Actinophytocola sp. 11-183.</title>
        <authorList>
            <person name="Wang W."/>
            <person name="Yuan L."/>
        </authorList>
    </citation>
    <scope>NUCLEOTIDE SEQUENCE [LARGE SCALE GENOMIC DNA]</scope>
    <source>
        <strain evidence="2 3">11-183</strain>
    </source>
</reference>
<dbReference type="STRING" id="1912961.BU204_02005"/>
<proteinExistence type="predicted"/>
<dbReference type="RefSeq" id="WP_075123768.1">
    <property type="nucleotide sequence ID" value="NZ_MSIE01000002.1"/>
</dbReference>
<sequence>MTMGTDGEPARRRRALRRIAWSLFVGGLVVACLMVGTGLLLLAGGEDVGPGHPPGLWPAGVRASVHKPFGVGEAQRCEALSTDGTSNYTSLDWATSVRAANDVTVRCPQEAIFLTGTASAAASAVHSPLIMVPVAAALVGLVLFFPRPR</sequence>
<dbReference type="Proteomes" id="UP000185596">
    <property type="component" value="Unassembled WGS sequence"/>
</dbReference>
<dbReference type="AlphaFoldDB" id="A0A1Q8CXT0"/>
<accession>A0A1Q8CXT0</accession>
<protein>
    <submittedName>
        <fullName evidence="2">Uncharacterized protein</fullName>
    </submittedName>
</protein>
<keyword evidence="1" id="KW-0812">Transmembrane</keyword>
<evidence type="ECO:0000313" key="3">
    <source>
        <dbReference type="Proteomes" id="UP000185596"/>
    </source>
</evidence>
<organism evidence="2 3">
    <name type="scientific">Actinophytocola xanthii</name>
    <dbReference type="NCBI Taxonomy" id="1912961"/>
    <lineage>
        <taxon>Bacteria</taxon>
        <taxon>Bacillati</taxon>
        <taxon>Actinomycetota</taxon>
        <taxon>Actinomycetes</taxon>
        <taxon>Pseudonocardiales</taxon>
        <taxon>Pseudonocardiaceae</taxon>
    </lineage>
</organism>